<dbReference type="PANTHER" id="PTHR45947">
    <property type="entry name" value="SULFOQUINOVOSYL TRANSFERASE SQD2"/>
    <property type="match status" value="1"/>
</dbReference>
<dbReference type="SUPFAM" id="SSF53756">
    <property type="entry name" value="UDP-Glycosyltransferase/glycogen phosphorylase"/>
    <property type="match status" value="1"/>
</dbReference>
<dbReference type="Proteomes" id="UP000052167">
    <property type="component" value="Unassembled WGS sequence"/>
</dbReference>
<comment type="caution">
    <text evidence="1">The sequence shown here is derived from an EMBL/GenBank/DDBJ whole genome shotgun (WGS) entry which is preliminary data.</text>
</comment>
<keyword evidence="2" id="KW-1185">Reference proteome</keyword>
<evidence type="ECO:0000313" key="2">
    <source>
        <dbReference type="Proteomes" id="UP000052167"/>
    </source>
</evidence>
<dbReference type="InterPro" id="IPR050194">
    <property type="entry name" value="Glycosyltransferase_grp1"/>
</dbReference>
<reference evidence="1 2" key="1">
    <citation type="submission" date="2014-06" db="EMBL/GenBank/DDBJ databases">
        <title>Rhizobium pelagicum/R2-400B4.</title>
        <authorList>
            <person name="Kimes N.E."/>
            <person name="Lopez-Perez M."/>
        </authorList>
    </citation>
    <scope>NUCLEOTIDE SEQUENCE [LARGE SCALE GENOMIC DNA]</scope>
    <source>
        <strain evidence="1 2">R2-400B4</strain>
    </source>
</reference>
<dbReference type="RefSeq" id="WP_037165181.1">
    <property type="nucleotide sequence ID" value="NZ_CAJXID010000031.1"/>
</dbReference>
<dbReference type="AlphaFoldDB" id="A0A922NZW9"/>
<organism evidence="1 2">
    <name type="scientific">Pseudorhizobium pelagicum</name>
    <dbReference type="NCBI Taxonomy" id="1509405"/>
    <lineage>
        <taxon>Bacteria</taxon>
        <taxon>Pseudomonadati</taxon>
        <taxon>Pseudomonadota</taxon>
        <taxon>Alphaproteobacteria</taxon>
        <taxon>Hyphomicrobiales</taxon>
        <taxon>Rhizobiaceae</taxon>
        <taxon>Rhizobium/Agrobacterium group</taxon>
        <taxon>Pseudorhizobium</taxon>
    </lineage>
</organism>
<evidence type="ECO:0008006" key="3">
    <source>
        <dbReference type="Google" id="ProtNLM"/>
    </source>
</evidence>
<dbReference type="CDD" id="cd03801">
    <property type="entry name" value="GT4_PimA-like"/>
    <property type="match status" value="1"/>
</dbReference>
<proteinExistence type="predicted"/>
<dbReference type="PANTHER" id="PTHR45947:SF3">
    <property type="entry name" value="SULFOQUINOVOSYL TRANSFERASE SQD2"/>
    <property type="match status" value="1"/>
</dbReference>
<dbReference type="Pfam" id="PF13692">
    <property type="entry name" value="Glyco_trans_1_4"/>
    <property type="match status" value="1"/>
</dbReference>
<dbReference type="GO" id="GO:0016757">
    <property type="term" value="F:glycosyltransferase activity"/>
    <property type="evidence" value="ECO:0007669"/>
    <property type="project" value="TreeGrafter"/>
</dbReference>
<dbReference type="Gene3D" id="3.40.50.2000">
    <property type="entry name" value="Glycogen Phosphorylase B"/>
    <property type="match status" value="2"/>
</dbReference>
<dbReference type="EMBL" id="JOKJ01000009">
    <property type="protein sequence ID" value="KEQ08588.1"/>
    <property type="molecule type" value="Genomic_DNA"/>
</dbReference>
<evidence type="ECO:0000313" key="1">
    <source>
        <dbReference type="EMBL" id="KEQ08588.1"/>
    </source>
</evidence>
<name>A0A922NZW9_9HYPH</name>
<dbReference type="OrthoDB" id="7560678at2"/>
<accession>A0A922NZW9</accession>
<gene>
    <name evidence="1" type="ORF">GV68_25655</name>
</gene>
<protein>
    <recommendedName>
        <fullName evidence="3">Glycosyl transferase</fullName>
    </recommendedName>
</protein>
<sequence>MTRDLIFIGPLPPPVHGQAIATRTVQEQLLTAGLQIETLNLGVESRGSTAALMVRRGWAQLRAIMACLTGRQPSVYISVGANKGMYLTALMALAARATGKTVVLHHHTYAHIGQEVPRMKILLALAGKAAWHITICPAMSAQLKKVYPQVLKTLEFSNIGSVDTGLLTLAREDRTEVTLGFMSNLTAEKGVHHAIAAFREALAAGHAQRLVLAGPCNDEASRQAVEAALEEMGDRLVYLGPVYGHEKVSFFEMIDIFLFPSTYANETQGIVNLEALAAGLPIVAFGLCCIPSDLDVDSCIVVDPHEGPAGFADATRRMAGQLGQQSRHALAQASRAQFGRLQSRHAAERSALYDLLAGVRPEGRTSSAD</sequence>